<feature type="domain" description="Pyrrolo-quinoline quinone repeat" evidence="1">
    <location>
        <begin position="159"/>
        <end position="343"/>
    </location>
</feature>
<sequence length="353" mass="39436">MSTVRYFDELTPFTRRREPVVLADCVLVTGGCSVGAGRDILFCLERTSGKVRWEYPPPWKYAPRLSQAVHTGGLVFVVDSIHRVHALDLATGAVRWQSAYRAEPGSFDHFLAGDPCVVGDTVVFGDSLGWLRAFWRYTGEARKEQHFDRSLLAVQHDRDDLWLSGQEGLVAALDPHTLAPRWLAPLPRPLAWPLVTTRDHVVARSEDHELFALARRDGRLAWRLDAIACTAELAWRGASLFAVTTAGELCRIDAATGQREICLRGQIPQIVGKPAVDDDFVYVETAQGLMKLAPAEAHVSLWHRCFPTHKPATLVCEGDELVVYRERGLRGYCARIVRGQQVWEARVGDYGLT</sequence>
<dbReference type="Proteomes" id="UP001164459">
    <property type="component" value="Chromosome"/>
</dbReference>
<evidence type="ECO:0000313" key="3">
    <source>
        <dbReference type="Proteomes" id="UP001164459"/>
    </source>
</evidence>
<dbReference type="EMBL" id="CP114040">
    <property type="protein sequence ID" value="WAS90081.1"/>
    <property type="molecule type" value="Genomic_DNA"/>
</dbReference>
<dbReference type="SMART" id="SM00564">
    <property type="entry name" value="PQQ"/>
    <property type="match status" value="4"/>
</dbReference>
<protein>
    <submittedName>
        <fullName evidence="2">PQQ-binding-like beta-propeller repeat protein</fullName>
    </submittedName>
</protein>
<reference evidence="2" key="1">
    <citation type="submission" date="2022-11" db="EMBL/GenBank/DDBJ databases">
        <title>Minimal conservation of predation-associated metabolite biosynthetic gene clusters underscores biosynthetic potential of Myxococcota including descriptions for ten novel species: Archangium lansinium sp. nov., Myxococcus landrumus sp. nov., Nannocystis bai.</title>
        <authorList>
            <person name="Ahearne A."/>
            <person name="Stevens C."/>
            <person name="Dowd S."/>
        </authorList>
    </citation>
    <scope>NUCLEOTIDE SEQUENCE</scope>
    <source>
        <strain evidence="2">Fl3</strain>
    </source>
</reference>
<dbReference type="InterPro" id="IPR018391">
    <property type="entry name" value="PQQ_b-propeller_rpt"/>
</dbReference>
<dbReference type="RefSeq" id="WP_269032415.1">
    <property type="nucleotide sequence ID" value="NZ_CP114040.1"/>
</dbReference>
<dbReference type="Pfam" id="PF13360">
    <property type="entry name" value="PQQ_2"/>
    <property type="match status" value="2"/>
</dbReference>
<evidence type="ECO:0000313" key="2">
    <source>
        <dbReference type="EMBL" id="WAS90081.1"/>
    </source>
</evidence>
<dbReference type="Gene3D" id="2.130.10.10">
    <property type="entry name" value="YVTN repeat-like/Quinoprotein amine dehydrogenase"/>
    <property type="match status" value="1"/>
</dbReference>
<dbReference type="PANTHER" id="PTHR34512:SF30">
    <property type="entry name" value="OUTER MEMBRANE PROTEIN ASSEMBLY FACTOR BAMB"/>
    <property type="match status" value="1"/>
</dbReference>
<dbReference type="InterPro" id="IPR011047">
    <property type="entry name" value="Quinoprotein_ADH-like_sf"/>
</dbReference>
<dbReference type="PANTHER" id="PTHR34512">
    <property type="entry name" value="CELL SURFACE PROTEIN"/>
    <property type="match status" value="1"/>
</dbReference>
<keyword evidence="3" id="KW-1185">Reference proteome</keyword>
<organism evidence="2 3">
    <name type="scientific">Nannocystis punicea</name>
    <dbReference type="NCBI Taxonomy" id="2995304"/>
    <lineage>
        <taxon>Bacteria</taxon>
        <taxon>Pseudomonadati</taxon>
        <taxon>Myxococcota</taxon>
        <taxon>Polyangia</taxon>
        <taxon>Nannocystales</taxon>
        <taxon>Nannocystaceae</taxon>
        <taxon>Nannocystis</taxon>
    </lineage>
</organism>
<accession>A0ABY7GT05</accession>
<proteinExistence type="predicted"/>
<evidence type="ECO:0000259" key="1">
    <source>
        <dbReference type="Pfam" id="PF13360"/>
    </source>
</evidence>
<dbReference type="SUPFAM" id="SSF50998">
    <property type="entry name" value="Quinoprotein alcohol dehydrogenase-like"/>
    <property type="match status" value="1"/>
</dbReference>
<dbReference type="InterPro" id="IPR002372">
    <property type="entry name" value="PQQ_rpt_dom"/>
</dbReference>
<feature type="domain" description="Pyrrolo-quinoline quinone repeat" evidence="1">
    <location>
        <begin position="34"/>
        <end position="145"/>
    </location>
</feature>
<name>A0ABY7GT05_9BACT</name>
<gene>
    <name evidence="2" type="ORF">O0S08_28130</name>
</gene>
<dbReference type="Gene3D" id="2.40.10.480">
    <property type="match status" value="1"/>
</dbReference>
<dbReference type="InterPro" id="IPR015943">
    <property type="entry name" value="WD40/YVTN_repeat-like_dom_sf"/>
</dbReference>